<accession>A0A327RIP8</accession>
<feature type="chain" id="PRO_5016398067" evidence="2">
    <location>
        <begin position="19"/>
        <end position="568"/>
    </location>
</feature>
<comment type="caution">
    <text evidence="4">The sequence shown here is derived from an EMBL/GenBank/DDBJ whole genome shotgun (WGS) entry which is preliminary data.</text>
</comment>
<reference evidence="4 5" key="1">
    <citation type="submission" date="2018-06" db="EMBL/GenBank/DDBJ databases">
        <title>Genomic Encyclopedia of Archaeal and Bacterial Type Strains, Phase II (KMG-II): from individual species to whole genera.</title>
        <authorList>
            <person name="Goeker M."/>
        </authorList>
    </citation>
    <scope>NUCLEOTIDE SEQUENCE [LARGE SCALE GENOMIC DNA]</scope>
    <source>
        <strain evidence="4 5">DSM 24464</strain>
    </source>
</reference>
<protein>
    <submittedName>
        <fullName evidence="4">Putative secreted protein (Por secretion system target)</fullName>
    </submittedName>
</protein>
<dbReference type="InterPro" id="IPR026444">
    <property type="entry name" value="Secre_tail"/>
</dbReference>
<evidence type="ECO:0000313" key="4">
    <source>
        <dbReference type="EMBL" id="RAJ16421.1"/>
    </source>
</evidence>
<dbReference type="Pfam" id="PF18962">
    <property type="entry name" value="Por_Secre_tail"/>
    <property type="match status" value="1"/>
</dbReference>
<dbReference type="AlphaFoldDB" id="A0A327RIP8"/>
<evidence type="ECO:0000313" key="5">
    <source>
        <dbReference type="Proteomes" id="UP000248703"/>
    </source>
</evidence>
<organism evidence="4 5">
    <name type="scientific">Olleya aquimaris</name>
    <dbReference type="NCBI Taxonomy" id="639310"/>
    <lineage>
        <taxon>Bacteria</taxon>
        <taxon>Pseudomonadati</taxon>
        <taxon>Bacteroidota</taxon>
        <taxon>Flavobacteriia</taxon>
        <taxon>Flavobacteriales</taxon>
        <taxon>Flavobacteriaceae</taxon>
    </lineage>
</organism>
<evidence type="ECO:0000259" key="3">
    <source>
        <dbReference type="Pfam" id="PF18962"/>
    </source>
</evidence>
<feature type="domain" description="Secretion system C-terminal sorting" evidence="3">
    <location>
        <begin position="499"/>
        <end position="566"/>
    </location>
</feature>
<dbReference type="NCBIfam" id="TIGR04183">
    <property type="entry name" value="Por_Secre_tail"/>
    <property type="match status" value="1"/>
</dbReference>
<evidence type="ECO:0000256" key="1">
    <source>
        <dbReference type="ARBA" id="ARBA00022729"/>
    </source>
</evidence>
<keyword evidence="1 2" id="KW-0732">Signal</keyword>
<dbReference type="Gene3D" id="2.60.120.430">
    <property type="entry name" value="Galactose-binding lectin"/>
    <property type="match status" value="1"/>
</dbReference>
<dbReference type="SUPFAM" id="SSF49785">
    <property type="entry name" value="Galactose-binding domain-like"/>
    <property type="match status" value="1"/>
</dbReference>
<keyword evidence="5" id="KW-1185">Reference proteome</keyword>
<dbReference type="Proteomes" id="UP000248703">
    <property type="component" value="Unassembled WGS sequence"/>
</dbReference>
<proteinExistence type="predicted"/>
<evidence type="ECO:0000256" key="2">
    <source>
        <dbReference type="SAM" id="SignalP"/>
    </source>
</evidence>
<sequence length="568" mass="61922">MKNITLLCALLISSLGYAQIFPIDFSDPLDDMVADDCTFTLTTDAGDDVGSITGSGALYDNVQLALAENIDLSDDFNNTITFRIKPAADYGTRTHLLKFENGTAPNTELGFTTSGTAWIDISLDFPSGLGNYGLMVLFTDFNNSDIGTYLIDDFAGGINVAPPPPPAAIFPIDFETTDDTFNCFDCGFTLTTDAGDNVGQIAGGGLPFDTAQLNLAENLDLSDDTNNTITFRIKPVADYGARTHLLKFEGGSGANPTTELSFTTTGTDWQIISLDYPSGLSNYDLMVFFPDFNNTDVGTYLVDDFAGGTNITPVADPEPAPLPNSPDNETYSIYNDTNNYSTNFPFVYDFGTIGGEPDLDLGSNVNKALKFDFSFAGYGQGEGGPDDVSIYDYVHFMYWAAPGVPGFQFRLISNNGAVLEYTYEIGTDEPIVTGAWTLVTIPMSYFTNLGFSSTHLYQWKFEAFMQVVTPQGTVFVDNILMTQNPLSVDEFEVNTIKAYPNPTINNWTVKTKQIVKTVEVFDVLGKSVFIKDVNSTDFTIETVNLNSGLYFAKLSNNNSSSTIKLIKE</sequence>
<name>A0A327RIP8_9FLAO</name>
<dbReference type="OrthoDB" id="5381604at2"/>
<dbReference type="EMBL" id="QLLO01000003">
    <property type="protein sequence ID" value="RAJ16421.1"/>
    <property type="molecule type" value="Genomic_DNA"/>
</dbReference>
<feature type="signal peptide" evidence="2">
    <location>
        <begin position="1"/>
        <end position="18"/>
    </location>
</feature>
<dbReference type="InterPro" id="IPR008979">
    <property type="entry name" value="Galactose-bd-like_sf"/>
</dbReference>
<dbReference type="RefSeq" id="WP_111659607.1">
    <property type="nucleotide sequence ID" value="NZ_QLLO01000003.1"/>
</dbReference>
<gene>
    <name evidence="4" type="ORF">LY08_01281</name>
</gene>